<feature type="domain" description="4Fe-4S ferredoxin-type" evidence="4">
    <location>
        <begin position="5"/>
        <end position="36"/>
    </location>
</feature>
<protein>
    <submittedName>
        <fullName evidence="5">4Fe-4S binding domain-containing protein</fullName>
    </submittedName>
</protein>
<dbReference type="Proteomes" id="UP000189933">
    <property type="component" value="Unassembled WGS sequence"/>
</dbReference>
<accession>A0A1T4NSC0</accession>
<evidence type="ECO:0000256" key="2">
    <source>
        <dbReference type="ARBA" id="ARBA00023004"/>
    </source>
</evidence>
<keyword evidence="6" id="KW-1185">Reference proteome</keyword>
<dbReference type="PROSITE" id="PS00198">
    <property type="entry name" value="4FE4S_FER_1"/>
    <property type="match status" value="1"/>
</dbReference>
<evidence type="ECO:0000256" key="3">
    <source>
        <dbReference type="ARBA" id="ARBA00023014"/>
    </source>
</evidence>
<dbReference type="Pfam" id="PF13187">
    <property type="entry name" value="Fer4_9"/>
    <property type="match status" value="1"/>
</dbReference>
<dbReference type="OrthoDB" id="9794954at2"/>
<evidence type="ECO:0000313" key="5">
    <source>
        <dbReference type="EMBL" id="SJZ82190.1"/>
    </source>
</evidence>
<dbReference type="Gene3D" id="3.30.70.20">
    <property type="match status" value="1"/>
</dbReference>
<dbReference type="EMBL" id="FUXM01000008">
    <property type="protein sequence ID" value="SJZ82190.1"/>
    <property type="molecule type" value="Genomic_DNA"/>
</dbReference>
<organism evidence="5 6">
    <name type="scientific">Carboxydocella sporoproducens DSM 16521</name>
    <dbReference type="NCBI Taxonomy" id="1121270"/>
    <lineage>
        <taxon>Bacteria</taxon>
        <taxon>Bacillati</taxon>
        <taxon>Bacillota</taxon>
        <taxon>Clostridia</taxon>
        <taxon>Eubacteriales</taxon>
        <taxon>Clostridiales Family XVI. Incertae Sedis</taxon>
        <taxon>Carboxydocella</taxon>
    </lineage>
</organism>
<dbReference type="GO" id="GO:0051536">
    <property type="term" value="F:iron-sulfur cluster binding"/>
    <property type="evidence" value="ECO:0007669"/>
    <property type="project" value="UniProtKB-KW"/>
</dbReference>
<evidence type="ECO:0000256" key="1">
    <source>
        <dbReference type="ARBA" id="ARBA00022723"/>
    </source>
</evidence>
<dbReference type="GO" id="GO:0046872">
    <property type="term" value="F:metal ion binding"/>
    <property type="evidence" value="ECO:0007669"/>
    <property type="project" value="UniProtKB-KW"/>
</dbReference>
<evidence type="ECO:0000259" key="4">
    <source>
        <dbReference type="PROSITE" id="PS51379"/>
    </source>
</evidence>
<keyword evidence="2" id="KW-0408">Iron</keyword>
<evidence type="ECO:0000313" key="6">
    <source>
        <dbReference type="Proteomes" id="UP000189933"/>
    </source>
</evidence>
<gene>
    <name evidence="5" type="ORF">SAMN02745885_01007</name>
</gene>
<reference evidence="6" key="1">
    <citation type="submission" date="2017-02" db="EMBL/GenBank/DDBJ databases">
        <authorList>
            <person name="Varghese N."/>
            <person name="Submissions S."/>
        </authorList>
    </citation>
    <scope>NUCLEOTIDE SEQUENCE [LARGE SCALE GENOMIC DNA]</scope>
    <source>
        <strain evidence="6">DSM 16521</strain>
    </source>
</reference>
<keyword evidence="3" id="KW-0411">Iron-sulfur</keyword>
<dbReference type="InterPro" id="IPR017900">
    <property type="entry name" value="4Fe4S_Fe_S_CS"/>
</dbReference>
<dbReference type="PROSITE" id="PS51379">
    <property type="entry name" value="4FE4S_FER_2"/>
    <property type="match status" value="2"/>
</dbReference>
<dbReference type="SUPFAM" id="SSF54862">
    <property type="entry name" value="4Fe-4S ferredoxins"/>
    <property type="match status" value="1"/>
</dbReference>
<name>A0A1T4NSC0_9FIRM</name>
<sequence length="64" mass="7120">MSSTKRAFLDPAICKNCQSCPPAEQCPAYAIVREDEDDFRFVDPMCVGCGKCITNCPYQAIRLV</sequence>
<dbReference type="AlphaFoldDB" id="A0A1T4NSC0"/>
<keyword evidence="1" id="KW-0479">Metal-binding</keyword>
<proteinExistence type="predicted"/>
<dbReference type="RefSeq" id="WP_159071839.1">
    <property type="nucleotide sequence ID" value="NZ_FUXM01000008.1"/>
</dbReference>
<dbReference type="InterPro" id="IPR017896">
    <property type="entry name" value="4Fe4S_Fe-S-bd"/>
</dbReference>
<feature type="domain" description="4Fe-4S ferredoxin-type" evidence="4">
    <location>
        <begin position="38"/>
        <end position="64"/>
    </location>
</feature>